<dbReference type="EMBL" id="LNXY01000001">
    <property type="protein sequence ID" value="KTC93701.1"/>
    <property type="molecule type" value="Genomic_DNA"/>
</dbReference>
<name>A0A0W0TEP9_9GAMM</name>
<dbReference type="RefSeq" id="WP_058494418.1">
    <property type="nucleotide sequence ID" value="NZ_CAAAIU010000006.1"/>
</dbReference>
<protein>
    <submittedName>
        <fullName evidence="1">Uncharacterized protein</fullName>
    </submittedName>
</protein>
<dbReference type="PATRIC" id="fig|1212489.4.peg.52"/>
<dbReference type="InterPro" id="IPR049719">
    <property type="entry name" value="DotZ-like"/>
</dbReference>
<dbReference type="OrthoDB" id="5649041at2"/>
<accession>A0A0W0TEP9</accession>
<comment type="caution">
    <text evidence="1">The sequence shown here is derived from an EMBL/GenBank/DDBJ whole genome shotgun (WGS) entry which is preliminary data.</text>
</comment>
<gene>
    <name evidence="1" type="ORF">Ldro_0051</name>
</gene>
<dbReference type="AlphaFoldDB" id="A0A0W0TEP9"/>
<dbReference type="STRING" id="1212489.Ldro_0051"/>
<proteinExistence type="predicted"/>
<evidence type="ECO:0000313" key="2">
    <source>
        <dbReference type="Proteomes" id="UP000054736"/>
    </source>
</evidence>
<sequence>MKEATENELSIWLSTYGLITVERLLERYKIRLPQEELIETIKNPNSFYYRLLRVPLKNVFNGIILQQANDYQIYVQKIFIDYLMSGESGKPEEAPGGLTREDLENERRSLVGMGEEFHQCEIDQSKLISASQHSLIQYAADWRKKLNEAARKIAEELASQGMEKNIELITQIVNALLIQWDSSKEKKIDLNSNIWLRAEKIIGEKMSKGIKQLFAEEVTKLSEFSTEIESSLENYVKQTDEMGVKVRQWRSDFHKFILRVNELIQLLPEYHYDLQQSQVNRESLYFDSELGEDKS</sequence>
<keyword evidence="2" id="KW-1185">Reference proteome</keyword>
<reference evidence="1 2" key="1">
    <citation type="submission" date="2015-11" db="EMBL/GenBank/DDBJ databases">
        <title>Genomic analysis of 38 Legionella species identifies large and diverse effector repertoires.</title>
        <authorList>
            <person name="Burstein D."/>
            <person name="Amaro F."/>
            <person name="Zusman T."/>
            <person name="Lifshitz Z."/>
            <person name="Cohen O."/>
            <person name="Gilbert J.A."/>
            <person name="Pupko T."/>
            <person name="Shuman H.A."/>
            <person name="Segal G."/>
        </authorList>
    </citation>
    <scope>NUCLEOTIDE SEQUENCE [LARGE SCALE GENOMIC DNA]</scope>
    <source>
        <strain evidence="1 2">ATCC 700990</strain>
    </source>
</reference>
<dbReference type="Proteomes" id="UP000054736">
    <property type="component" value="Unassembled WGS sequence"/>
</dbReference>
<dbReference type="CDD" id="cd22644">
    <property type="entry name" value="DotZ"/>
    <property type="match status" value="1"/>
</dbReference>
<organism evidence="1 2">
    <name type="scientific">Legionella drozanskii LLAP-1</name>
    <dbReference type="NCBI Taxonomy" id="1212489"/>
    <lineage>
        <taxon>Bacteria</taxon>
        <taxon>Pseudomonadati</taxon>
        <taxon>Pseudomonadota</taxon>
        <taxon>Gammaproteobacteria</taxon>
        <taxon>Legionellales</taxon>
        <taxon>Legionellaceae</taxon>
        <taxon>Legionella</taxon>
    </lineage>
</organism>
<evidence type="ECO:0000313" key="1">
    <source>
        <dbReference type="EMBL" id="KTC93701.1"/>
    </source>
</evidence>
<dbReference type="Pfam" id="PF23129">
    <property type="entry name" value="DotZ"/>
    <property type="match status" value="1"/>
</dbReference>